<feature type="region of interest" description="Disordered" evidence="1">
    <location>
        <begin position="133"/>
        <end position="188"/>
    </location>
</feature>
<evidence type="ECO:0000313" key="2">
    <source>
        <dbReference type="EMBL" id="BBL52494.1"/>
    </source>
</evidence>
<evidence type="ECO:0000256" key="1">
    <source>
        <dbReference type="SAM" id="MobiDB-lite"/>
    </source>
</evidence>
<feature type="compositionally biased region" description="Low complexity" evidence="1">
    <location>
        <begin position="158"/>
        <end position="171"/>
    </location>
</feature>
<gene>
    <name evidence="2" type="primary">P4</name>
</gene>
<accession>A0A5K7W4I4</accession>
<proteinExistence type="predicted"/>
<feature type="compositionally biased region" description="Polar residues" evidence="1">
    <location>
        <begin position="94"/>
        <end position="110"/>
    </location>
</feature>
<sequence length="188" mass="20683">MAEGEHGIGAVGNDVLPYAGEWSLLSWSQFRKDLEEEDADAELEGTEEIGEAGEASWKNSTLLWTVSKPILPGSSSSDRTSHRVRLFRAESLQPTSSTRFTSWSCSTSRSPLPKLPDPFSTSWTRAVQQRALLQPSGDLPSQKRSSRPFLQRLRSAVKSGSPQQKTSSTSPTRATGLIQLPPDAYYSR</sequence>
<reference evidence="2" key="1">
    <citation type="journal article" date="2020" name="Eur. J. Plant Pathol.">
        <title>Three novel viruses detected from Japanese persimmon 'Reigyoku' associated with graft-transmissible stunt.</title>
        <authorList>
            <person name="Ito T."/>
            <person name="Sato A."/>
        </authorList>
    </citation>
    <scope>NUCLEOTIDE SEQUENCE</scope>
    <source>
        <strain evidence="2">LuVb3</strain>
    </source>
</reference>
<dbReference type="EMBL" id="LC488187">
    <property type="protein sequence ID" value="BBL52494.1"/>
    <property type="molecule type" value="Genomic_RNA"/>
</dbReference>
<protein>
    <submittedName>
        <fullName evidence="2">Movement protein</fullName>
    </submittedName>
</protein>
<organism evidence="2">
    <name type="scientific">Persimmon polerovirus</name>
    <dbReference type="NCBI Taxonomy" id="2590571"/>
    <lineage>
        <taxon>Viruses</taxon>
        <taxon>Riboviria</taxon>
        <taxon>Orthornavirae</taxon>
        <taxon>Pisuviricota</taxon>
        <taxon>Pisoniviricetes</taxon>
        <taxon>Sobelivirales</taxon>
        <taxon>Solemoviridae</taxon>
        <taxon>Polerovirus</taxon>
        <taxon>Polerovirus PPOV</taxon>
    </lineage>
</organism>
<feature type="region of interest" description="Disordered" evidence="1">
    <location>
        <begin position="94"/>
        <end position="117"/>
    </location>
</feature>
<name>A0A5K7W4I4_9VIRU</name>